<comment type="caution">
    <text evidence="1">The sequence shown here is derived from an EMBL/GenBank/DDBJ whole genome shotgun (WGS) entry which is preliminary data.</text>
</comment>
<sequence length="454" mass="52445">MKNILMIAYYYPPKGGAGVQRTTKFANYLNKLGYNVNVLTVKEEAKGIVDKSLNKDISEGIDVYRSDIKEINLMSNMLNVLNKKNSNNNISAKDNNITTVDKNSLNTKMKKTIKNICKSMFFNVYNMMCIPDDKKGWIDFAVDEGRKIIKCKKIDFIFTTSGPYSSHIIGYKLAKEFPVKWIADFRDPWVNNPFVNNNFVVESIYKKLEKKVVQKADKVISVSQPIVNEFLIRYKNEDRDKFHVITNGYDEKDFKDLNLDLAYNNEKFSILYNGTLYGKRSPKKILESIDNLIETKKIDKNKIQIKFLGQIGNEHKGIVNYYKDKYPDIIKNQSYVPHEESLKELSRANSVLLIIDEGKGSEGIYTGKIFEYIRTGKPILGIVPDGVAKELIYDTNTGYTAYPSKQDEIQKMIHSAYRDFINKSNFIKPDFDKIKQYSRENLTKKLVDIIEQIK</sequence>
<evidence type="ECO:0000313" key="1">
    <source>
        <dbReference type="EMBL" id="MCY6483572.1"/>
    </source>
</evidence>
<reference evidence="1" key="1">
    <citation type="submission" date="2022-12" db="EMBL/GenBank/DDBJ databases">
        <authorList>
            <person name="Wang J."/>
        </authorList>
    </citation>
    <scope>NUCLEOTIDE SEQUENCE</scope>
    <source>
        <strain evidence="1">HY-45-18</strain>
    </source>
</reference>
<dbReference type="RefSeq" id="WP_268039850.1">
    <property type="nucleotide sequence ID" value="NZ_JAPQER010000002.1"/>
</dbReference>
<dbReference type="Gene3D" id="3.40.50.2000">
    <property type="entry name" value="Glycogen Phosphorylase B"/>
    <property type="match status" value="2"/>
</dbReference>
<keyword evidence="2" id="KW-1185">Reference proteome</keyword>
<proteinExistence type="predicted"/>
<dbReference type="EMBL" id="JAPQER010000002">
    <property type="protein sequence ID" value="MCY6483572.1"/>
    <property type="molecule type" value="Genomic_DNA"/>
</dbReference>
<dbReference type="PANTHER" id="PTHR12526:SF630">
    <property type="entry name" value="GLYCOSYLTRANSFERASE"/>
    <property type="match status" value="1"/>
</dbReference>
<dbReference type="PANTHER" id="PTHR12526">
    <property type="entry name" value="GLYCOSYLTRANSFERASE"/>
    <property type="match status" value="1"/>
</dbReference>
<dbReference type="Proteomes" id="UP001078443">
    <property type="component" value="Unassembled WGS sequence"/>
</dbReference>
<evidence type="ECO:0000313" key="2">
    <source>
        <dbReference type="Proteomes" id="UP001078443"/>
    </source>
</evidence>
<dbReference type="SUPFAM" id="SSF53756">
    <property type="entry name" value="UDP-Glycosyltransferase/glycogen phosphorylase"/>
    <property type="match status" value="1"/>
</dbReference>
<accession>A0ABT4CX46</accession>
<protein>
    <submittedName>
        <fullName evidence="1">Uncharacterized protein</fullName>
    </submittedName>
</protein>
<organism evidence="1 2">
    <name type="scientific">Clostridium aestuarii</name>
    <dbReference type="NCBI Taxonomy" id="338193"/>
    <lineage>
        <taxon>Bacteria</taxon>
        <taxon>Bacillati</taxon>
        <taxon>Bacillota</taxon>
        <taxon>Clostridia</taxon>
        <taxon>Eubacteriales</taxon>
        <taxon>Clostridiaceae</taxon>
        <taxon>Clostridium</taxon>
    </lineage>
</organism>
<name>A0ABT4CX46_9CLOT</name>
<gene>
    <name evidence="1" type="ORF">OW763_04295</name>
</gene>